<dbReference type="Gene3D" id="1.10.720.30">
    <property type="entry name" value="SAP domain"/>
    <property type="match status" value="1"/>
</dbReference>
<keyword evidence="4" id="KW-0808">Transferase</keyword>
<comment type="similarity">
    <text evidence="3">Belongs to the PIAS family.</text>
</comment>
<dbReference type="InterPro" id="IPR038654">
    <property type="entry name" value="PINIT_sf"/>
</dbReference>
<dbReference type="PANTHER" id="PTHR10782:SF4">
    <property type="entry name" value="TONALLI, ISOFORM E"/>
    <property type="match status" value="1"/>
</dbReference>
<dbReference type="OrthoDB" id="28127at2759"/>
<gene>
    <name evidence="15" type="ORF">TRICI_000368</name>
</gene>
<evidence type="ECO:0000256" key="2">
    <source>
        <dbReference type="ARBA" id="ARBA00004718"/>
    </source>
</evidence>
<keyword evidence="6 10" id="KW-0863">Zinc-finger</keyword>
<dbReference type="Gene3D" id="3.30.40.10">
    <property type="entry name" value="Zinc/RING finger domain, C3HC4 (zinc finger)"/>
    <property type="match status" value="1"/>
</dbReference>
<evidence type="ECO:0000256" key="3">
    <source>
        <dbReference type="ARBA" id="ARBA00005383"/>
    </source>
</evidence>
<evidence type="ECO:0000256" key="4">
    <source>
        <dbReference type="ARBA" id="ARBA00022679"/>
    </source>
</evidence>
<feature type="compositionally biased region" description="Low complexity" evidence="11">
    <location>
        <begin position="807"/>
        <end position="817"/>
    </location>
</feature>
<evidence type="ECO:0000256" key="5">
    <source>
        <dbReference type="ARBA" id="ARBA00022723"/>
    </source>
</evidence>
<dbReference type="EMBL" id="SWFS01000032">
    <property type="protein sequence ID" value="KAA8917502.1"/>
    <property type="molecule type" value="Genomic_DNA"/>
</dbReference>
<keyword evidence="7" id="KW-0833">Ubl conjugation pathway</keyword>
<dbReference type="InterPro" id="IPR004181">
    <property type="entry name" value="Znf_MIZ"/>
</dbReference>
<dbReference type="SUPFAM" id="SSF68906">
    <property type="entry name" value="SAP domain"/>
    <property type="match status" value="1"/>
</dbReference>
<feature type="region of interest" description="Disordered" evidence="11">
    <location>
        <begin position="734"/>
        <end position="861"/>
    </location>
</feature>
<feature type="compositionally biased region" description="Polar residues" evidence="11">
    <location>
        <begin position="84"/>
        <end position="110"/>
    </location>
</feature>
<feature type="region of interest" description="Disordered" evidence="11">
    <location>
        <begin position="411"/>
        <end position="604"/>
    </location>
</feature>
<proteinExistence type="inferred from homology"/>
<dbReference type="InterPro" id="IPR003034">
    <property type="entry name" value="SAP_dom"/>
</dbReference>
<evidence type="ECO:0000256" key="11">
    <source>
        <dbReference type="SAM" id="MobiDB-lite"/>
    </source>
</evidence>
<feature type="compositionally biased region" description="Acidic residues" evidence="11">
    <location>
        <begin position="850"/>
        <end position="861"/>
    </location>
</feature>
<feature type="compositionally biased region" description="Polar residues" evidence="11">
    <location>
        <begin position="565"/>
        <end position="604"/>
    </location>
</feature>
<evidence type="ECO:0000313" key="15">
    <source>
        <dbReference type="EMBL" id="KAA8917502.1"/>
    </source>
</evidence>
<dbReference type="Pfam" id="PF02891">
    <property type="entry name" value="zf-MIZ"/>
    <property type="match status" value="1"/>
</dbReference>
<dbReference type="InterPro" id="IPR036361">
    <property type="entry name" value="SAP_dom_sf"/>
</dbReference>
<feature type="compositionally biased region" description="Polar residues" evidence="11">
    <location>
        <begin position="673"/>
        <end position="706"/>
    </location>
</feature>
<dbReference type="PROSITE" id="PS51466">
    <property type="entry name" value="PINIT"/>
    <property type="match status" value="1"/>
</dbReference>
<feature type="compositionally biased region" description="Low complexity" evidence="11">
    <location>
        <begin position="520"/>
        <end position="532"/>
    </location>
</feature>
<feature type="compositionally biased region" description="Acidic residues" evidence="11">
    <location>
        <begin position="420"/>
        <end position="430"/>
    </location>
</feature>
<feature type="domain" description="SAP" evidence="12">
    <location>
        <begin position="15"/>
        <end position="49"/>
    </location>
</feature>
<dbReference type="SMART" id="SM00513">
    <property type="entry name" value="SAP"/>
    <property type="match status" value="1"/>
</dbReference>
<reference evidence="15" key="1">
    <citation type="journal article" date="2019" name="G3 (Bethesda)">
        <title>Genome Assemblies of Two Rare Opportunistic Yeast Pathogens: Diutina rugosa (syn. Candida rugosa) and Trichomonascus ciferrii (syn. Candida ciferrii).</title>
        <authorList>
            <person name="Mixao V."/>
            <person name="Saus E."/>
            <person name="Hansen A.P."/>
            <person name="Lass-Florl C."/>
            <person name="Gabaldon T."/>
        </authorList>
    </citation>
    <scope>NUCLEOTIDE SEQUENCE</scope>
    <source>
        <strain evidence="15">CBS 4856</strain>
    </source>
</reference>
<keyword evidence="5" id="KW-0479">Metal-binding</keyword>
<evidence type="ECO:0000256" key="10">
    <source>
        <dbReference type="PROSITE-ProRule" id="PRU00452"/>
    </source>
</evidence>
<dbReference type="InterPro" id="IPR023321">
    <property type="entry name" value="PINIT"/>
</dbReference>
<evidence type="ECO:0000313" key="16">
    <source>
        <dbReference type="Proteomes" id="UP000761534"/>
    </source>
</evidence>
<evidence type="ECO:0000256" key="1">
    <source>
        <dbReference type="ARBA" id="ARBA00004123"/>
    </source>
</evidence>
<dbReference type="InterPro" id="IPR013083">
    <property type="entry name" value="Znf_RING/FYVE/PHD"/>
</dbReference>
<feature type="compositionally biased region" description="Polar residues" evidence="11">
    <location>
        <begin position="770"/>
        <end position="783"/>
    </location>
</feature>
<dbReference type="GO" id="GO:0008270">
    <property type="term" value="F:zinc ion binding"/>
    <property type="evidence" value="ECO:0007669"/>
    <property type="project" value="UniProtKB-KW"/>
</dbReference>
<dbReference type="VEuPathDB" id="FungiDB:TRICI_000368"/>
<evidence type="ECO:0000259" key="14">
    <source>
        <dbReference type="PROSITE" id="PS51466"/>
    </source>
</evidence>
<evidence type="ECO:0000256" key="6">
    <source>
        <dbReference type="ARBA" id="ARBA00022771"/>
    </source>
</evidence>
<feature type="compositionally biased region" description="Polar residues" evidence="11">
    <location>
        <begin position="533"/>
        <end position="544"/>
    </location>
</feature>
<feature type="compositionally biased region" description="Low complexity" evidence="11">
    <location>
        <begin position="474"/>
        <end position="508"/>
    </location>
</feature>
<evidence type="ECO:0000256" key="8">
    <source>
        <dbReference type="ARBA" id="ARBA00022833"/>
    </source>
</evidence>
<feature type="region of interest" description="Disordered" evidence="11">
    <location>
        <begin position="623"/>
        <end position="706"/>
    </location>
</feature>
<organism evidence="15 16">
    <name type="scientific">Trichomonascus ciferrii</name>
    <dbReference type="NCBI Taxonomy" id="44093"/>
    <lineage>
        <taxon>Eukaryota</taxon>
        <taxon>Fungi</taxon>
        <taxon>Dikarya</taxon>
        <taxon>Ascomycota</taxon>
        <taxon>Saccharomycotina</taxon>
        <taxon>Dipodascomycetes</taxon>
        <taxon>Dipodascales</taxon>
        <taxon>Trichomonascaceae</taxon>
        <taxon>Trichomonascus</taxon>
        <taxon>Trichomonascus ciferrii complex</taxon>
    </lineage>
</organism>
<dbReference type="Pfam" id="PF02037">
    <property type="entry name" value="SAP"/>
    <property type="match status" value="1"/>
</dbReference>
<feature type="compositionally biased region" description="Gly residues" evidence="11">
    <location>
        <begin position="72"/>
        <end position="81"/>
    </location>
</feature>
<keyword evidence="16" id="KW-1185">Reference proteome</keyword>
<dbReference type="Gene3D" id="2.60.120.780">
    <property type="entry name" value="PINIT domain"/>
    <property type="match status" value="1"/>
</dbReference>
<evidence type="ECO:0000259" key="13">
    <source>
        <dbReference type="PROSITE" id="PS51044"/>
    </source>
</evidence>
<keyword evidence="8" id="KW-0862">Zinc</keyword>
<dbReference type="AlphaFoldDB" id="A0A642VDN7"/>
<comment type="pathway">
    <text evidence="2">Protein modification; protein sumoylation.</text>
</comment>
<evidence type="ECO:0000256" key="7">
    <source>
        <dbReference type="ARBA" id="ARBA00022786"/>
    </source>
</evidence>
<sequence length="861" mass="93730">MSNENGYYNAATRELEKLRVPEIKNVLRAFSLSTTGRKQELIDRMKQFLTTALQEGNSQRIMAAHQTVMGQARGGGNGNGGNPVNATSRPAQSMHVQQPYTNQVNSINNTPQPPPRSFPHYQTGFQHPPYPPHSQNPRKSVTDLKIKFKFSPFYKVLKMLHEPVLFERASAERRTLGRNFLLTEDELQAVLNKNYGIYIMSTVFDSRTGKQESLMQFPTSHVEIRVNNKPIVANLRGIKGVPGSALPIDVTDNVAEAYNKSGKVRHTVDMAVGFPKEDYVVSTYLVEPIKVESIIEDIKKRPSVKKEDTIKRIQQDNDDEDLVATTTFHSLLDPVTFSRIETPVRSTRCRHIDPIDAKAYLQLQMQGPTWKCTICNREINFSDLVVDEYFLDVLNRVPRNADEVEIHPDGTWVVPKLNDDGSDSDSDSDEELAKRALRMSQGSKPPERAQTAVPNRSSEPIVVELSDDDDDDSGGAAAANTNNNNNDTTQSNDAHNVVNGNLNGSSNSTGHINDNQGFTNSNSNSASPNNINDTNNTRAEQNIHQQQQQLLPRPPSEAEAAVTPLQPTSTVASVSPQMRNASTSEETHASHNGNQPEGTDNTTHTAAFSRSSLLNGIVPEQSTFTSRFGRGQTSRPLPTPGNNNGGRTASLPFNSTNGGGQGNVRSLAGMFDNQASSLLNPQQSTRSHSESGKGTNDNNTSSSLFQYVNGGSAPGITSTAFSFGRSSLLNGLVTASNDSSRQPSASSTPTQSQSPTATATVINGGGASETPKTGPTPTATFIQIPQPPKEAQSEIDRQRQQLGQFFTNSNNSNITPTSPRPQPPIPTQSSRPSEPNPNKRGASEVIDLTLSDDDESPPAKR</sequence>
<dbReference type="GO" id="GO:0016925">
    <property type="term" value="P:protein sumoylation"/>
    <property type="evidence" value="ECO:0007669"/>
    <property type="project" value="UniProtKB-UniPathway"/>
</dbReference>
<feature type="compositionally biased region" description="Polar residues" evidence="11">
    <location>
        <begin position="509"/>
        <end position="519"/>
    </location>
</feature>
<accession>A0A642VDN7</accession>
<comment type="caution">
    <text evidence="15">The sequence shown here is derived from an EMBL/GenBank/DDBJ whole genome shotgun (WGS) entry which is preliminary data.</text>
</comment>
<feature type="region of interest" description="Disordered" evidence="11">
    <location>
        <begin position="70"/>
        <end position="139"/>
    </location>
</feature>
<dbReference type="PROSITE" id="PS50800">
    <property type="entry name" value="SAP"/>
    <property type="match status" value="1"/>
</dbReference>
<feature type="compositionally biased region" description="Polar residues" evidence="11">
    <location>
        <begin position="623"/>
        <end position="656"/>
    </location>
</feature>
<dbReference type="GO" id="GO:0000785">
    <property type="term" value="C:chromatin"/>
    <property type="evidence" value="ECO:0007669"/>
    <property type="project" value="TreeGrafter"/>
</dbReference>
<feature type="compositionally biased region" description="Low complexity" evidence="11">
    <location>
        <begin position="739"/>
        <end position="760"/>
    </location>
</feature>
<dbReference type="GO" id="GO:0061665">
    <property type="term" value="F:SUMO ligase activity"/>
    <property type="evidence" value="ECO:0007669"/>
    <property type="project" value="TreeGrafter"/>
</dbReference>
<name>A0A642VDN7_9ASCO</name>
<evidence type="ECO:0000256" key="9">
    <source>
        <dbReference type="ARBA" id="ARBA00023242"/>
    </source>
</evidence>
<feature type="domain" description="PINIT" evidence="14">
    <location>
        <begin position="133"/>
        <end position="289"/>
    </location>
</feature>
<dbReference type="Pfam" id="PF14324">
    <property type="entry name" value="PINIT"/>
    <property type="match status" value="1"/>
</dbReference>
<evidence type="ECO:0000259" key="12">
    <source>
        <dbReference type="PROSITE" id="PS50800"/>
    </source>
</evidence>
<protein>
    <submittedName>
        <fullName evidence="15">Uncharacterized protein</fullName>
    </submittedName>
</protein>
<keyword evidence="9" id="KW-0539">Nucleus</keyword>
<dbReference type="PANTHER" id="PTHR10782">
    <property type="entry name" value="ZINC FINGER MIZ DOMAIN-CONTAINING PROTEIN"/>
    <property type="match status" value="1"/>
</dbReference>
<feature type="domain" description="SP-RING-type" evidence="13">
    <location>
        <begin position="318"/>
        <end position="399"/>
    </location>
</feature>
<dbReference type="GO" id="GO:0005634">
    <property type="term" value="C:nucleus"/>
    <property type="evidence" value="ECO:0007669"/>
    <property type="project" value="UniProtKB-SubCell"/>
</dbReference>
<comment type="subcellular location">
    <subcellularLocation>
        <location evidence="1">Nucleus</location>
    </subcellularLocation>
</comment>
<dbReference type="Proteomes" id="UP000761534">
    <property type="component" value="Unassembled WGS sequence"/>
</dbReference>
<dbReference type="UniPathway" id="UPA00886"/>
<dbReference type="PROSITE" id="PS51044">
    <property type="entry name" value="ZF_SP_RING"/>
    <property type="match status" value="1"/>
</dbReference>